<protein>
    <submittedName>
        <fullName evidence="1">Uncharacterized protein</fullName>
    </submittedName>
</protein>
<reference evidence="1" key="1">
    <citation type="submission" date="2021-05" db="EMBL/GenBank/DDBJ databases">
        <authorList>
            <person name="Khan N."/>
        </authorList>
    </citation>
    <scope>NUCLEOTIDE SEQUENCE</scope>
</reference>
<evidence type="ECO:0000313" key="2">
    <source>
        <dbReference type="Proteomes" id="UP000693738"/>
    </source>
</evidence>
<name>A0A8J2IQ75_FUSEQ</name>
<evidence type="ECO:0000313" key="1">
    <source>
        <dbReference type="EMBL" id="CAG7559306.1"/>
    </source>
</evidence>
<dbReference type="AlphaFoldDB" id="A0A8J2IQ75"/>
<gene>
    <name evidence="1" type="ORF">FEQUK3_LOCUS5023</name>
</gene>
<sequence>MLRFARDGEHGMAPTQLANHHQFSMVLPRRAAGVRPNISFKLLDPIRFDSLDAAQAIGACFDSDGAESGT</sequence>
<dbReference type="EMBL" id="CAJSTJ010000129">
    <property type="protein sequence ID" value="CAG7559306.1"/>
    <property type="molecule type" value="Genomic_DNA"/>
</dbReference>
<organism evidence="1 2">
    <name type="scientific">Fusarium equiseti</name>
    <name type="common">Fusarium scirpi</name>
    <dbReference type="NCBI Taxonomy" id="61235"/>
    <lineage>
        <taxon>Eukaryota</taxon>
        <taxon>Fungi</taxon>
        <taxon>Dikarya</taxon>
        <taxon>Ascomycota</taxon>
        <taxon>Pezizomycotina</taxon>
        <taxon>Sordariomycetes</taxon>
        <taxon>Hypocreomycetidae</taxon>
        <taxon>Hypocreales</taxon>
        <taxon>Nectriaceae</taxon>
        <taxon>Fusarium</taxon>
        <taxon>Fusarium incarnatum-equiseti species complex</taxon>
    </lineage>
</organism>
<accession>A0A8J2IQ75</accession>
<proteinExistence type="predicted"/>
<comment type="caution">
    <text evidence="1">The sequence shown here is derived from an EMBL/GenBank/DDBJ whole genome shotgun (WGS) entry which is preliminary data.</text>
</comment>
<dbReference type="Proteomes" id="UP000693738">
    <property type="component" value="Unassembled WGS sequence"/>
</dbReference>